<proteinExistence type="predicted"/>
<reference evidence="2" key="1">
    <citation type="journal article" date="2021" name="Proc. Natl. Acad. Sci. U.S.A.">
        <title>A Catalog of Tens of Thousands of Viruses from Human Metagenomes Reveals Hidden Associations with Chronic Diseases.</title>
        <authorList>
            <person name="Tisza M.J."/>
            <person name="Buck C.B."/>
        </authorList>
    </citation>
    <scope>NUCLEOTIDE SEQUENCE</scope>
    <source>
        <strain evidence="2">CtRg81</strain>
    </source>
</reference>
<evidence type="ECO:0000256" key="1">
    <source>
        <dbReference type="SAM" id="MobiDB-lite"/>
    </source>
</evidence>
<feature type="region of interest" description="Disordered" evidence="1">
    <location>
        <begin position="1"/>
        <end position="21"/>
    </location>
</feature>
<name>A0A8S5NGX8_9CAUD</name>
<protein>
    <submittedName>
        <fullName evidence="2">Major capsid protein</fullName>
    </submittedName>
</protein>
<dbReference type="Gene3D" id="2.60.120.1110">
    <property type="match status" value="1"/>
</dbReference>
<feature type="compositionally biased region" description="Low complexity" evidence="1">
    <location>
        <begin position="10"/>
        <end position="21"/>
    </location>
</feature>
<evidence type="ECO:0000313" key="2">
    <source>
        <dbReference type="EMBL" id="DAD93950.1"/>
    </source>
</evidence>
<accession>A0A8S5NGX8</accession>
<organism evidence="2">
    <name type="scientific">Siphoviridae sp. ctRg81</name>
    <dbReference type="NCBI Taxonomy" id="2826336"/>
    <lineage>
        <taxon>Viruses</taxon>
        <taxon>Duplodnaviria</taxon>
        <taxon>Heunggongvirae</taxon>
        <taxon>Uroviricota</taxon>
        <taxon>Caudoviricetes</taxon>
    </lineage>
</organism>
<sequence length="123" mass="12499">MRFDSKLMFSDGQSLSGTSGTSTNTLDLNKAGVSEGELYVILSVSGSALPTSIEVLGGSASTSVTDTVATAYGTDTAIKLPQGCPRYLKLSFAGTAMSCKVTAGISLCASSPKGKRIGDYAAE</sequence>
<dbReference type="EMBL" id="BK015170">
    <property type="protein sequence ID" value="DAD93950.1"/>
    <property type="molecule type" value="Genomic_DNA"/>
</dbReference>